<comment type="caution">
    <text evidence="2">The sequence shown here is derived from an EMBL/GenBank/DDBJ whole genome shotgun (WGS) entry which is preliminary data.</text>
</comment>
<dbReference type="GO" id="GO:0000150">
    <property type="term" value="F:DNA strand exchange activity"/>
    <property type="evidence" value="ECO:0007669"/>
    <property type="project" value="InterPro"/>
</dbReference>
<dbReference type="PANTHER" id="PTHR30461">
    <property type="entry name" value="DNA-INVERTASE FROM LAMBDOID PROPHAGE"/>
    <property type="match status" value="1"/>
</dbReference>
<gene>
    <name evidence="2" type="ORF">COC69_33155</name>
</gene>
<reference evidence="2 3" key="1">
    <citation type="submission" date="2017-09" db="EMBL/GenBank/DDBJ databases">
        <title>Large-scale bioinformatics analysis of Bacillus genomes uncovers conserved roles of natural products in bacterial physiology.</title>
        <authorList>
            <consortium name="Agbiome Team Llc"/>
            <person name="Bleich R.M."/>
            <person name="Grubbs K.J."/>
            <person name="Santa Maria K.C."/>
            <person name="Allen S.E."/>
            <person name="Farag S."/>
            <person name="Shank E.A."/>
            <person name="Bowers A."/>
        </authorList>
    </citation>
    <scope>NUCLEOTIDE SEQUENCE [LARGE SCALE GENOMIC DNA]</scope>
    <source>
        <strain evidence="2 3">AFS041711</strain>
    </source>
</reference>
<evidence type="ECO:0000259" key="1">
    <source>
        <dbReference type="Pfam" id="PF07508"/>
    </source>
</evidence>
<dbReference type="Pfam" id="PF07508">
    <property type="entry name" value="Recombinase"/>
    <property type="match status" value="1"/>
</dbReference>
<dbReference type="Proteomes" id="UP000224203">
    <property type="component" value="Unassembled WGS sequence"/>
</dbReference>
<name>A0A9X7GSI0_BACCE</name>
<dbReference type="PANTHER" id="PTHR30461:SF23">
    <property type="entry name" value="DNA RECOMBINASE-RELATED"/>
    <property type="match status" value="1"/>
</dbReference>
<dbReference type="GO" id="GO:0003677">
    <property type="term" value="F:DNA binding"/>
    <property type="evidence" value="ECO:0007669"/>
    <property type="project" value="InterPro"/>
</dbReference>
<dbReference type="EMBL" id="NULI01000398">
    <property type="protein sequence ID" value="PGS60804.1"/>
    <property type="molecule type" value="Genomic_DNA"/>
</dbReference>
<evidence type="ECO:0000313" key="3">
    <source>
        <dbReference type="Proteomes" id="UP000224203"/>
    </source>
</evidence>
<dbReference type="AlphaFoldDB" id="A0A9X7GSI0"/>
<dbReference type="InterPro" id="IPR038109">
    <property type="entry name" value="DNA_bind_recomb_sf"/>
</dbReference>
<dbReference type="Gene3D" id="3.90.1750.20">
    <property type="entry name" value="Putative Large Serine Recombinase, Chain B, Domain 2"/>
    <property type="match status" value="1"/>
</dbReference>
<dbReference type="InterPro" id="IPR050639">
    <property type="entry name" value="SSR_resolvase"/>
</dbReference>
<protein>
    <recommendedName>
        <fullName evidence="1">Recombinase domain-containing protein</fullName>
    </recommendedName>
</protein>
<organism evidence="2 3">
    <name type="scientific">Bacillus cereus</name>
    <dbReference type="NCBI Taxonomy" id="1396"/>
    <lineage>
        <taxon>Bacteria</taxon>
        <taxon>Bacillati</taxon>
        <taxon>Bacillota</taxon>
        <taxon>Bacilli</taxon>
        <taxon>Bacillales</taxon>
        <taxon>Bacillaceae</taxon>
        <taxon>Bacillus</taxon>
        <taxon>Bacillus cereus group</taxon>
    </lineage>
</organism>
<accession>A0A9X7GSI0</accession>
<evidence type="ECO:0000313" key="2">
    <source>
        <dbReference type="EMBL" id="PGS60804.1"/>
    </source>
</evidence>
<sequence length="105" mass="12074">MENNVKNGKWKGGTLAYGYHLVNGNVAINEYEAEVVRFIFDKMKIMGAFAIVRELIKKGVPTRTGSDWHVDTIRGVINNPFYIGYQRFNDSLKTIQRRFTTTKTI</sequence>
<proteinExistence type="predicted"/>
<feature type="domain" description="Recombinase" evidence="1">
    <location>
        <begin position="32"/>
        <end position="94"/>
    </location>
</feature>
<dbReference type="RefSeq" id="WP_098783912.1">
    <property type="nucleotide sequence ID" value="NZ_NULI01000398.1"/>
</dbReference>
<dbReference type="InterPro" id="IPR011109">
    <property type="entry name" value="DNA_bind_recombinase_dom"/>
</dbReference>